<name>A0ACB8SW36_9AGAM</name>
<dbReference type="EMBL" id="MU277216">
    <property type="protein sequence ID" value="KAI0060804.1"/>
    <property type="molecule type" value="Genomic_DNA"/>
</dbReference>
<reference evidence="1" key="2">
    <citation type="journal article" date="2022" name="New Phytol.">
        <title>Evolutionary transition to the ectomycorrhizal habit in the genomes of a hyperdiverse lineage of mushroom-forming fungi.</title>
        <authorList>
            <person name="Looney B."/>
            <person name="Miyauchi S."/>
            <person name="Morin E."/>
            <person name="Drula E."/>
            <person name="Courty P.E."/>
            <person name="Kohler A."/>
            <person name="Kuo A."/>
            <person name="LaButti K."/>
            <person name="Pangilinan J."/>
            <person name="Lipzen A."/>
            <person name="Riley R."/>
            <person name="Andreopoulos W."/>
            <person name="He G."/>
            <person name="Johnson J."/>
            <person name="Nolan M."/>
            <person name="Tritt A."/>
            <person name="Barry K.W."/>
            <person name="Grigoriev I.V."/>
            <person name="Nagy L.G."/>
            <person name="Hibbett D."/>
            <person name="Henrissat B."/>
            <person name="Matheny P.B."/>
            <person name="Labbe J."/>
            <person name="Martin F.M."/>
        </authorList>
    </citation>
    <scope>NUCLEOTIDE SEQUENCE</scope>
    <source>
        <strain evidence="1">HHB10654</strain>
    </source>
</reference>
<gene>
    <name evidence="1" type="ORF">BV25DRAFT_1827349</name>
</gene>
<proteinExistence type="predicted"/>
<organism evidence="1 2">
    <name type="scientific">Artomyces pyxidatus</name>
    <dbReference type="NCBI Taxonomy" id="48021"/>
    <lineage>
        <taxon>Eukaryota</taxon>
        <taxon>Fungi</taxon>
        <taxon>Dikarya</taxon>
        <taxon>Basidiomycota</taxon>
        <taxon>Agaricomycotina</taxon>
        <taxon>Agaricomycetes</taxon>
        <taxon>Russulales</taxon>
        <taxon>Auriscalpiaceae</taxon>
        <taxon>Artomyces</taxon>
    </lineage>
</organism>
<evidence type="ECO:0000313" key="1">
    <source>
        <dbReference type="EMBL" id="KAI0060804.1"/>
    </source>
</evidence>
<sequence length="1405" mass="149316">MQPFSESSATTLDATLPTSPNDSTVSAAAILEQRLSKTFHRDHLRRASMALEEVIREIEEEAEDGDGDDKVLVPRSPVVHHDAHQRNGNLASGLNDSSSNSPTSPAGEYETGTAVSSDNAIATEVDGSRASPSPYPRSANTSPTPRLPGYVPGMPRPMTPRDLTFEDDVSPSNSTTPRATSPRLPGSDRASPVVPLHLASSMLSRRDSNSSRHPRASSPLTSSTQYMSRSANGRFTPEDRPRSPDDSFTDFGNPLDSSILGRRRPASPFSANTYQPMSVSSRPGTPSNVTWKKPSSPQKGYSRTEGSANGHSRSGSSVSFSDSSDRPASRSRARSGSASGHARNDSAVSTNDLHDVVSFERSMSSLSIGSGARSLRSPALPESPILEGGSSGPQSFGVLISAGQAAADNRPPSAMSGADLGSPMSFTSRALRSPTPTQYAQRSPASPTFSEPDLTINVKSAKRASRQTISSPFTLSQSNPLILSPMANSSRSSLESAGSSYHSWDAENKQDRTLPLFTALDPQQPPWHDVSDISSSSASGADGFDADDIIQQYAGLSKVDFVAIQDRLIYAAKIKAEAPETRERHNSLRKRRPSTSQSNHSINGRDSKTADPAAQAPPSRALSQDSASKASALLDSVLDSIQSPLSRALDIPADVKNGTTEMVMRSPTDTELSSPTRRRRAALADALFGATDDDENLPAADSPSKRVYESPQSAAVPSVESHRILPREAASPLSPSQTSLTSPPLPTTLPYTDQNELAKEVQRRAEAAMAQLKKMPSNPRINENGSTIQRRHVSPSQISGPKLVSASTSVDTIPLRSPSAASGPAPPGQSQNGSKLGQRFKKLRGTLRAKPTMVLGDEVSPYPLLSPPTSGPPRADPLSRPSVDRPVVASATELARFKVAVATPPASAGPGLKGFMARFLKQRPAENPDLDRRKVPQSSTSLSPSSAMYTSQQQSFAEQVRSAPPLENVSFRPHAPQSPTSPLSPGPPPTSAPAGGPTSFDSNSLKTADEDALRQLFRAASNLGLDPSAINDLLARSTSVSSRSTAALQSKHASAATSSGWTGVPENAAYGRARSPTASNGRPSLEQSTSQSPELVKKLSVRKPAARSAVAQDGNTILRRTLIFPSEARQSTAELNVPARKNSSRRRRSASATSVQSGSLHDRAPTPPPPKSPTGKRFSTDSSPPMPQFPVSLLSQAENFTNMPQPPPIPLEKSNSAYDSLYEMYTGGDGRPAISVHSDAPPAEAAHGHSPEHVSSLEPGAAVEVLEMANGETIWSIVNGLRDDDAESFYGNRASFVSEYSLRDASEGVQLFFKEHGRKASKDSNTSFLSRRKTTQGQPKRPETKVFFSSSTQIGRLIDNLSQGTDAGSFNITPSANAVSFHSESSAHWTVEERLEHMLGSLATS</sequence>
<evidence type="ECO:0000313" key="2">
    <source>
        <dbReference type="Proteomes" id="UP000814140"/>
    </source>
</evidence>
<keyword evidence="2" id="KW-1185">Reference proteome</keyword>
<protein>
    <submittedName>
        <fullName evidence="1">Uncharacterized protein</fullName>
    </submittedName>
</protein>
<comment type="caution">
    <text evidence="1">The sequence shown here is derived from an EMBL/GenBank/DDBJ whole genome shotgun (WGS) entry which is preliminary data.</text>
</comment>
<reference evidence="1" key="1">
    <citation type="submission" date="2021-03" db="EMBL/GenBank/DDBJ databases">
        <authorList>
            <consortium name="DOE Joint Genome Institute"/>
            <person name="Ahrendt S."/>
            <person name="Looney B.P."/>
            <person name="Miyauchi S."/>
            <person name="Morin E."/>
            <person name="Drula E."/>
            <person name="Courty P.E."/>
            <person name="Chicoki N."/>
            <person name="Fauchery L."/>
            <person name="Kohler A."/>
            <person name="Kuo A."/>
            <person name="Labutti K."/>
            <person name="Pangilinan J."/>
            <person name="Lipzen A."/>
            <person name="Riley R."/>
            <person name="Andreopoulos W."/>
            <person name="He G."/>
            <person name="Johnson J."/>
            <person name="Barry K.W."/>
            <person name="Grigoriev I.V."/>
            <person name="Nagy L."/>
            <person name="Hibbett D."/>
            <person name="Henrissat B."/>
            <person name="Matheny P.B."/>
            <person name="Labbe J."/>
            <person name="Martin F."/>
        </authorList>
    </citation>
    <scope>NUCLEOTIDE SEQUENCE</scope>
    <source>
        <strain evidence="1">HHB10654</strain>
    </source>
</reference>
<accession>A0ACB8SW36</accession>
<dbReference type="Proteomes" id="UP000814140">
    <property type="component" value="Unassembled WGS sequence"/>
</dbReference>